<proteinExistence type="predicted"/>
<evidence type="ECO:0000313" key="7">
    <source>
        <dbReference type="Proteomes" id="UP001642406"/>
    </source>
</evidence>
<evidence type="ECO:0000256" key="1">
    <source>
        <dbReference type="ARBA" id="ARBA00004141"/>
    </source>
</evidence>
<feature type="transmembrane region" description="Helical" evidence="5">
    <location>
        <begin position="412"/>
        <end position="431"/>
    </location>
</feature>
<dbReference type="InterPro" id="IPR036259">
    <property type="entry name" value="MFS_trans_sf"/>
</dbReference>
<feature type="transmembrane region" description="Helical" evidence="5">
    <location>
        <begin position="366"/>
        <end position="391"/>
    </location>
</feature>
<evidence type="ECO:0000256" key="2">
    <source>
        <dbReference type="ARBA" id="ARBA00022692"/>
    </source>
</evidence>
<dbReference type="SUPFAM" id="SSF103473">
    <property type="entry name" value="MFS general substrate transporter"/>
    <property type="match status" value="1"/>
</dbReference>
<keyword evidence="2 5" id="KW-0812">Transmembrane</keyword>
<evidence type="ECO:0008006" key="8">
    <source>
        <dbReference type="Google" id="ProtNLM"/>
    </source>
</evidence>
<feature type="transmembrane region" description="Helical" evidence="5">
    <location>
        <begin position="124"/>
        <end position="141"/>
    </location>
</feature>
<evidence type="ECO:0000256" key="4">
    <source>
        <dbReference type="ARBA" id="ARBA00023136"/>
    </source>
</evidence>
<dbReference type="PANTHER" id="PTHR23502:SF30">
    <property type="entry name" value="TRANSPORTER, PUTATIVE (AFU_ORTHOLOGUE AFUA_8G04702)-RELATED"/>
    <property type="match status" value="1"/>
</dbReference>
<evidence type="ECO:0000256" key="3">
    <source>
        <dbReference type="ARBA" id="ARBA00022989"/>
    </source>
</evidence>
<dbReference type="Pfam" id="PF07690">
    <property type="entry name" value="MFS_1"/>
    <property type="match status" value="1"/>
</dbReference>
<gene>
    <name evidence="6" type="ORF">SBRCBS47491_009566</name>
</gene>
<feature type="transmembrane region" description="Helical" evidence="5">
    <location>
        <begin position="324"/>
        <end position="346"/>
    </location>
</feature>
<dbReference type="PANTHER" id="PTHR23502">
    <property type="entry name" value="MAJOR FACILITATOR SUPERFAMILY"/>
    <property type="match status" value="1"/>
</dbReference>
<keyword evidence="7" id="KW-1185">Reference proteome</keyword>
<dbReference type="Proteomes" id="UP001642406">
    <property type="component" value="Unassembled WGS sequence"/>
</dbReference>
<feature type="transmembrane region" description="Helical" evidence="5">
    <location>
        <begin position="507"/>
        <end position="527"/>
    </location>
</feature>
<feature type="transmembrane region" description="Helical" evidence="5">
    <location>
        <begin position="100"/>
        <end position="117"/>
    </location>
</feature>
<comment type="subcellular location">
    <subcellularLocation>
        <location evidence="1">Membrane</location>
        <topology evidence="1">Multi-pass membrane protein</topology>
    </subcellularLocation>
</comment>
<dbReference type="EMBL" id="CAWUHC010000155">
    <property type="protein sequence ID" value="CAK7236227.1"/>
    <property type="molecule type" value="Genomic_DNA"/>
</dbReference>
<protein>
    <recommendedName>
        <fullName evidence="8">MFS transporter</fullName>
    </recommendedName>
</protein>
<evidence type="ECO:0000313" key="6">
    <source>
        <dbReference type="EMBL" id="CAK7236227.1"/>
    </source>
</evidence>
<feature type="transmembrane region" description="Helical" evidence="5">
    <location>
        <begin position="213"/>
        <end position="232"/>
    </location>
</feature>
<dbReference type="InterPro" id="IPR011701">
    <property type="entry name" value="MFS"/>
</dbReference>
<feature type="transmembrane region" description="Helical" evidence="5">
    <location>
        <begin position="437"/>
        <end position="465"/>
    </location>
</feature>
<organism evidence="6 7">
    <name type="scientific">Sporothrix bragantina</name>
    <dbReference type="NCBI Taxonomy" id="671064"/>
    <lineage>
        <taxon>Eukaryota</taxon>
        <taxon>Fungi</taxon>
        <taxon>Dikarya</taxon>
        <taxon>Ascomycota</taxon>
        <taxon>Pezizomycotina</taxon>
        <taxon>Sordariomycetes</taxon>
        <taxon>Sordariomycetidae</taxon>
        <taxon>Ophiostomatales</taxon>
        <taxon>Ophiostomataceae</taxon>
        <taxon>Sporothrix</taxon>
    </lineage>
</organism>
<name>A0ABP0CVQ3_9PEZI</name>
<keyword evidence="4 5" id="KW-0472">Membrane</keyword>
<evidence type="ECO:0000256" key="5">
    <source>
        <dbReference type="SAM" id="Phobius"/>
    </source>
</evidence>
<comment type="caution">
    <text evidence="6">The sequence shown here is derived from an EMBL/GenBank/DDBJ whole genome shotgun (WGS) entry which is preliminary data.</text>
</comment>
<sequence>MIDKDAIPGTVYLVDVHHNVAARHAKGKGQDDDIVLIPTPSNDPNDPLNWSSRRKTLSTICLSVYVLFIGMASSVVYSVLVPLSEATGLSVADLNAGTGYFFLLCGWGLLFWQPFALQFGKRPVYLISCLGTVALVMWSPYASTNGQWVAKNVLAGFFAAPIEGLPEISVTDVYFAHQRGTYMGIYALNLGLSSYLSPVVCGFINDAQGYKWVFYYFSIFLGVAAVFLFFFMEETNYDRATIGVVEDGSTSAAVVAGSVSADVEKAGDNTTKGDTQAVASASDAGSVPGQAASIVYPTKTYWQKLALRDKPRPNRFFHRVKQQLFFLTWPVVFYAGFSYGSYLIWFTVMNATASIILGGAPYNFSAAMVGVSYVAPLIGTVVGAAFTGRFSDWLTIRLARHNGGVMEPEQRLWLFGVTTIIIPVSLILWGVGAAHEVHWFGLVWAMGMLSFANTCGITLSVNYLIDSYKELSADGMATVIFIRNTMSFAIGYGITPWLDNLGLQNTFISASMIGLAASAVFIIMFFFGKRLRARSRVAYWALVEDNLAKGMAH</sequence>
<reference evidence="6 7" key="1">
    <citation type="submission" date="2024-01" db="EMBL/GenBank/DDBJ databases">
        <authorList>
            <person name="Allen C."/>
            <person name="Tagirdzhanova G."/>
        </authorList>
    </citation>
    <scope>NUCLEOTIDE SEQUENCE [LARGE SCALE GENOMIC DNA]</scope>
</reference>
<dbReference type="Gene3D" id="1.20.1250.20">
    <property type="entry name" value="MFS general substrate transporter like domains"/>
    <property type="match status" value="1"/>
</dbReference>
<accession>A0ABP0CVQ3</accession>
<keyword evidence="3 5" id="KW-1133">Transmembrane helix</keyword>
<feature type="transmembrane region" description="Helical" evidence="5">
    <location>
        <begin position="477"/>
        <end position="495"/>
    </location>
</feature>
<feature type="transmembrane region" description="Helical" evidence="5">
    <location>
        <begin position="57"/>
        <end position="80"/>
    </location>
</feature>